<dbReference type="SUPFAM" id="SSF63829">
    <property type="entry name" value="Calcium-dependent phosphotriesterase"/>
    <property type="match status" value="1"/>
</dbReference>
<dbReference type="RefSeq" id="WP_202954721.1">
    <property type="nucleotide sequence ID" value="NZ_JAPCID010000001.1"/>
</dbReference>
<protein>
    <recommendedName>
        <fullName evidence="5">Calx-beta domain-containing protein</fullName>
    </recommendedName>
</protein>
<dbReference type="InterPro" id="IPR013431">
    <property type="entry name" value="Delta_60_rpt"/>
</dbReference>
<dbReference type="Gene3D" id="2.60.40.2030">
    <property type="match status" value="1"/>
</dbReference>
<dbReference type="SUPFAM" id="SSF75011">
    <property type="entry name" value="3-carboxy-cis,cis-mucoante lactonizing enzyme"/>
    <property type="match status" value="1"/>
</dbReference>
<name>A0ABT4RBU7_9ACTN</name>
<feature type="compositionally biased region" description="Pro residues" evidence="1">
    <location>
        <begin position="868"/>
        <end position="885"/>
    </location>
</feature>
<keyword evidence="2" id="KW-0732">Signal</keyword>
<feature type="region of interest" description="Disordered" evidence="1">
    <location>
        <begin position="847"/>
        <end position="892"/>
    </location>
</feature>
<evidence type="ECO:0000313" key="3">
    <source>
        <dbReference type="EMBL" id="MDA0135991.1"/>
    </source>
</evidence>
<dbReference type="Gene3D" id="2.80.10.50">
    <property type="match status" value="5"/>
</dbReference>
<gene>
    <name evidence="3" type="ORF">OJ962_00665</name>
</gene>
<dbReference type="InterPro" id="IPR038081">
    <property type="entry name" value="CalX-like_sf"/>
</dbReference>
<dbReference type="NCBIfam" id="TIGR02608">
    <property type="entry name" value="delta_60_rpt"/>
    <property type="match status" value="8"/>
</dbReference>
<evidence type="ECO:0000313" key="4">
    <source>
        <dbReference type="Proteomes" id="UP001147700"/>
    </source>
</evidence>
<evidence type="ECO:0000256" key="2">
    <source>
        <dbReference type="SAM" id="SignalP"/>
    </source>
</evidence>
<feature type="signal peptide" evidence="2">
    <location>
        <begin position="1"/>
        <end position="21"/>
    </location>
</feature>
<sequence>MRWIATAAAALAAMTSSAAAAAPGDLDRTFGVDGTALLRSWEGHPGRSGAVAVHDDGRVVVTGQSGRGDVVVARYTTSGELDASFSDDGLTTLTLGTPRDTGRGIAIAPDGRILVAASGECVSAVVRLTASGAPDSTFDGDGVWTLPAPRSACPSADAVALQADGRILVGGTDDRRWTALRLTPAGAPDPSFGSGGKAFARPAALSAGIAAIAEAPDGRVLMAGNAGDSNFGVARFLATGARDDAFGTDGTFVHPPNTFDVMDLEALVVGANGSVLVGGRAGRGEEIDGSVVVKLTPAGALDPTFSDDGVAFPPGTMASALAVLGDGRVLVAGGGRTPGSRGPTLARLTPGGAADGAFVSEVAGFAAAEHVAMRPLAGGATRIVASHREGLGYAAATFAADGARSDAVHRADPQLPGVRLGARWLWAGAGRLNVYGWGWDPYDGWLASGRLTPAGTPIGTSSDRAVPNGWSVLAASAGGDGRTAVVTGGRIVFYSADGARVASTAPLPDPQAVAVQADGKAVVTGTAGDQLWARRFDVNGEPDNGFGTRLVTVGTGAMVGDMLIQADGRIVIVGGAAGRLISVRLLADGTLDDGYAGDGIAGELLWDAGVPFKPGARAVALPGGRVLVATNPRPVVLTADGAVDWSFVSDLRELPAFAVDPEGRILAESGDTVRRLNPDGSLDALYGAARLTLEGDDRALAALPGGDLAVADAADGDIRLRRVLGGGTVPPARAVLKRFPGDDDELVEITEGDAVKELPLRFTLAKAWPTVVAFRVVAASSSASAGSDFQPLDTLVTVPAGQTSVTAALRITADTVAERPESLEITAHSTDQVRVLGGSATTFVRISDDDEGKVVDETPSPDAAATPAPDPVTPASPVAPGPPKTPVAGPDPVAAGLNALRVPALKVRQGSLRWSLSAQPALAGSTVRMELRRSLSSGTVYARATIKVKARGATPVRLALTPAGKKALRGRKAKRLPLVLTVGTTRRTVTVRVTP</sequence>
<dbReference type="EMBL" id="JAPCID010000001">
    <property type="protein sequence ID" value="MDA0135991.1"/>
    <property type="molecule type" value="Genomic_DNA"/>
</dbReference>
<dbReference type="SUPFAM" id="SSF141072">
    <property type="entry name" value="CalX-like"/>
    <property type="match status" value="1"/>
</dbReference>
<feature type="chain" id="PRO_5046389664" description="Calx-beta domain-containing protein" evidence="2">
    <location>
        <begin position="22"/>
        <end position="995"/>
    </location>
</feature>
<dbReference type="Pfam" id="PF17164">
    <property type="entry name" value="DUF5122"/>
    <property type="match status" value="5"/>
</dbReference>
<evidence type="ECO:0000256" key="1">
    <source>
        <dbReference type="SAM" id="MobiDB-lite"/>
    </source>
</evidence>
<accession>A0ABT4RBU7</accession>
<evidence type="ECO:0008006" key="5">
    <source>
        <dbReference type="Google" id="ProtNLM"/>
    </source>
</evidence>
<proteinExistence type="predicted"/>
<keyword evidence="4" id="KW-1185">Reference proteome</keyword>
<organism evidence="3 4">
    <name type="scientific">Solirubrobacter deserti</name>
    <dbReference type="NCBI Taxonomy" id="2282478"/>
    <lineage>
        <taxon>Bacteria</taxon>
        <taxon>Bacillati</taxon>
        <taxon>Actinomycetota</taxon>
        <taxon>Thermoleophilia</taxon>
        <taxon>Solirubrobacterales</taxon>
        <taxon>Solirubrobacteraceae</taxon>
        <taxon>Solirubrobacter</taxon>
    </lineage>
</organism>
<comment type="caution">
    <text evidence="3">The sequence shown here is derived from an EMBL/GenBank/DDBJ whole genome shotgun (WGS) entry which is preliminary data.</text>
</comment>
<reference evidence="3" key="1">
    <citation type="submission" date="2022-10" db="EMBL/GenBank/DDBJ databases">
        <title>The WGS of Solirubrobacter sp. CPCC 204708.</title>
        <authorList>
            <person name="Jiang Z."/>
        </authorList>
    </citation>
    <scope>NUCLEOTIDE SEQUENCE</scope>
    <source>
        <strain evidence="3">CPCC 204708</strain>
    </source>
</reference>
<dbReference type="Proteomes" id="UP001147700">
    <property type="component" value="Unassembled WGS sequence"/>
</dbReference>